<proteinExistence type="predicted"/>
<name>A0A0P6W556_9HYPH</name>
<accession>A0A0P6W556</accession>
<sequence>MTQTSNRLLDEFARLMTDAAGVAQGVRREVDTAFRAQAERFLADMDVVRREDVEVLRDMVVRAREENERLAARVAVLEARLGIAPEPEAPAAVQTAAADPAPGADAAGSDPSI</sequence>
<organism evidence="3 4">
    <name type="scientific">Prosthecodimorpha hirschii</name>
    <dbReference type="NCBI Taxonomy" id="665126"/>
    <lineage>
        <taxon>Bacteria</taxon>
        <taxon>Pseudomonadati</taxon>
        <taxon>Pseudomonadota</taxon>
        <taxon>Alphaproteobacteria</taxon>
        <taxon>Hyphomicrobiales</taxon>
        <taxon>Ancalomicrobiaceae</taxon>
        <taxon>Prosthecodimorpha</taxon>
    </lineage>
</organism>
<dbReference type="Proteomes" id="UP000048984">
    <property type="component" value="Unassembled WGS sequence"/>
</dbReference>
<keyword evidence="1" id="KW-0175">Coiled coil</keyword>
<evidence type="ECO:0000256" key="2">
    <source>
        <dbReference type="SAM" id="MobiDB-lite"/>
    </source>
</evidence>
<reference evidence="3 4" key="2">
    <citation type="submission" date="2015-10" db="EMBL/GenBank/DDBJ databases">
        <title>Draft Genome Sequence of Prosthecomicrobium hirschii ATCC 27832.</title>
        <authorList>
            <person name="Daniel J."/>
            <person name="Givan S.A."/>
            <person name="Brun Y.V."/>
            <person name="Brown P.J."/>
        </authorList>
    </citation>
    <scope>NUCLEOTIDE SEQUENCE [LARGE SCALE GENOMIC DNA]</scope>
    <source>
        <strain evidence="3 4">16</strain>
    </source>
</reference>
<evidence type="ECO:0000313" key="3">
    <source>
        <dbReference type="EMBL" id="KPL54355.1"/>
    </source>
</evidence>
<dbReference type="Pfam" id="PF04380">
    <property type="entry name" value="BMFP"/>
    <property type="match status" value="1"/>
</dbReference>
<feature type="coiled-coil region" evidence="1">
    <location>
        <begin position="53"/>
        <end position="80"/>
    </location>
</feature>
<dbReference type="InterPro" id="IPR007475">
    <property type="entry name" value="UbiK"/>
</dbReference>
<dbReference type="RefSeq" id="WP_054360523.1">
    <property type="nucleotide sequence ID" value="NZ_LJYW01000001.1"/>
</dbReference>
<feature type="region of interest" description="Disordered" evidence="2">
    <location>
        <begin position="87"/>
        <end position="113"/>
    </location>
</feature>
<protein>
    <submittedName>
        <fullName evidence="3">Pyrroline-5-carboxylate reductase</fullName>
    </submittedName>
</protein>
<dbReference type="AlphaFoldDB" id="A0A0P6W556"/>
<evidence type="ECO:0000256" key="1">
    <source>
        <dbReference type="SAM" id="Coils"/>
    </source>
</evidence>
<gene>
    <name evidence="3" type="ORF">ABB55_20835</name>
</gene>
<dbReference type="STRING" id="665126.ABB55_20835"/>
<evidence type="ECO:0000313" key="4">
    <source>
        <dbReference type="Proteomes" id="UP000048984"/>
    </source>
</evidence>
<dbReference type="EMBL" id="LJYW01000001">
    <property type="protein sequence ID" value="KPL54355.1"/>
    <property type="molecule type" value="Genomic_DNA"/>
</dbReference>
<comment type="caution">
    <text evidence="3">The sequence shown here is derived from an EMBL/GenBank/DDBJ whole genome shotgun (WGS) entry which is preliminary data.</text>
</comment>
<reference evidence="3 4" key="1">
    <citation type="submission" date="2015-09" db="EMBL/GenBank/DDBJ databases">
        <authorList>
            <person name="Jackson K.R."/>
            <person name="Lunt B.L."/>
            <person name="Fisher J.N.B."/>
            <person name="Gardner A.V."/>
            <person name="Bailey M.E."/>
            <person name="Deus L.M."/>
            <person name="Earl A.S."/>
            <person name="Gibby P.D."/>
            <person name="Hartmann K.A."/>
            <person name="Liu J.E."/>
            <person name="Manci A.M."/>
            <person name="Nielsen D.A."/>
            <person name="Solomon M.B."/>
            <person name="Breakwell D.P."/>
            <person name="Burnett S.H."/>
            <person name="Grose J.H."/>
        </authorList>
    </citation>
    <scope>NUCLEOTIDE SEQUENCE [LARGE SCALE GENOMIC DNA]</scope>
    <source>
        <strain evidence="3 4">16</strain>
    </source>
</reference>
<keyword evidence="4" id="KW-1185">Reference proteome</keyword>